<keyword evidence="2" id="KW-1185">Reference proteome</keyword>
<dbReference type="InterPro" id="IPR018200">
    <property type="entry name" value="USP_CS"/>
</dbReference>
<dbReference type="PROSITE" id="PS00972">
    <property type="entry name" value="USP_1"/>
    <property type="match status" value="1"/>
</dbReference>
<evidence type="ECO:0000313" key="2">
    <source>
        <dbReference type="Proteomes" id="UP000887566"/>
    </source>
</evidence>
<dbReference type="SUPFAM" id="SSF54001">
    <property type="entry name" value="Cysteine proteinases"/>
    <property type="match status" value="1"/>
</dbReference>
<dbReference type="Pfam" id="PF00443">
    <property type="entry name" value="UCH"/>
    <property type="match status" value="1"/>
</dbReference>
<evidence type="ECO:0000259" key="1">
    <source>
        <dbReference type="PROSITE" id="PS50235"/>
    </source>
</evidence>
<reference evidence="3" key="1">
    <citation type="submission" date="2022-11" db="UniProtKB">
        <authorList>
            <consortium name="WormBaseParasite"/>
        </authorList>
    </citation>
    <scope>IDENTIFICATION</scope>
</reference>
<name>A0A914VBX2_9BILA</name>
<feature type="domain" description="USP" evidence="1">
    <location>
        <begin position="49"/>
        <end position="244"/>
    </location>
</feature>
<dbReference type="PROSITE" id="PS50235">
    <property type="entry name" value="USP_3"/>
    <property type="match status" value="1"/>
</dbReference>
<evidence type="ECO:0000313" key="3">
    <source>
        <dbReference type="WBParaSite" id="PSAMB.scaffold1792size27810.g14925.t1"/>
    </source>
</evidence>
<dbReference type="GO" id="GO:0004843">
    <property type="term" value="F:cysteine-type deubiquitinase activity"/>
    <property type="evidence" value="ECO:0007669"/>
    <property type="project" value="InterPro"/>
</dbReference>
<organism evidence="2 3">
    <name type="scientific">Plectus sambesii</name>
    <dbReference type="NCBI Taxonomy" id="2011161"/>
    <lineage>
        <taxon>Eukaryota</taxon>
        <taxon>Metazoa</taxon>
        <taxon>Ecdysozoa</taxon>
        <taxon>Nematoda</taxon>
        <taxon>Chromadorea</taxon>
        <taxon>Plectida</taxon>
        <taxon>Plectina</taxon>
        <taxon>Plectoidea</taxon>
        <taxon>Plectidae</taxon>
        <taxon>Plectus</taxon>
    </lineage>
</organism>
<protein>
    <submittedName>
        <fullName evidence="3">USP domain-containing protein</fullName>
    </submittedName>
</protein>
<sequence>MSYRSASLATTASVLLLGSSLIGAIGYFYWTSSKSRSKKANKKGQAAIPGLYNIGNTCYANALLQGLAGCPGFVTWLERIDASSLTADEESDKKEKTLFLDELKTTLLKLNDASLGTYSAANLIEALLSRKWLIAANSEQDLYELFNVFVTTWDEDLAVRASSFRTVSLLAIPTMVRLCSLCGRAVTGTRNPPSPSPSPEFHFVPVPEIPRNLILSPSPKFPFLKIQIFPHSVIIVYNFDIISL</sequence>
<dbReference type="GO" id="GO:0016579">
    <property type="term" value="P:protein deubiquitination"/>
    <property type="evidence" value="ECO:0007669"/>
    <property type="project" value="InterPro"/>
</dbReference>
<dbReference type="Proteomes" id="UP000887566">
    <property type="component" value="Unplaced"/>
</dbReference>
<dbReference type="InterPro" id="IPR038765">
    <property type="entry name" value="Papain-like_cys_pep_sf"/>
</dbReference>
<proteinExistence type="predicted"/>
<dbReference type="AlphaFoldDB" id="A0A914VBX2"/>
<dbReference type="InterPro" id="IPR028889">
    <property type="entry name" value="USP"/>
</dbReference>
<dbReference type="WBParaSite" id="PSAMB.scaffold1792size27810.g14925.t1">
    <property type="protein sequence ID" value="PSAMB.scaffold1792size27810.g14925.t1"/>
    <property type="gene ID" value="PSAMB.scaffold1792size27810.g14925"/>
</dbReference>
<accession>A0A914VBX2</accession>
<dbReference type="Gene3D" id="3.90.70.10">
    <property type="entry name" value="Cysteine proteinases"/>
    <property type="match status" value="1"/>
</dbReference>
<dbReference type="InterPro" id="IPR001394">
    <property type="entry name" value="Peptidase_C19_UCH"/>
</dbReference>